<evidence type="ECO:0000313" key="1">
    <source>
        <dbReference type="EMBL" id="MFC4531087.1"/>
    </source>
</evidence>
<dbReference type="Proteomes" id="UP001596004">
    <property type="component" value="Unassembled WGS sequence"/>
</dbReference>
<accession>A0ABV9CEL8</accession>
<name>A0ABV9CEL8_9ACTN</name>
<proteinExistence type="predicted"/>
<evidence type="ECO:0000313" key="2">
    <source>
        <dbReference type="Proteomes" id="UP001596004"/>
    </source>
</evidence>
<gene>
    <name evidence="1" type="ORF">ACFO60_09970</name>
</gene>
<sequence length="83" mass="9459">MRMSALRIAPLVSCDAEAWRERVLGNSRAGDGLEHVQVRAGPQGLDIFAFYRVASTQEADIRLRRLVETTLVNTPEFQFWRIV</sequence>
<organism evidence="1 2">
    <name type="scientific">Sphaerisporangium dianthi</name>
    <dbReference type="NCBI Taxonomy" id="1436120"/>
    <lineage>
        <taxon>Bacteria</taxon>
        <taxon>Bacillati</taxon>
        <taxon>Actinomycetota</taxon>
        <taxon>Actinomycetes</taxon>
        <taxon>Streptosporangiales</taxon>
        <taxon>Streptosporangiaceae</taxon>
        <taxon>Sphaerisporangium</taxon>
    </lineage>
</organism>
<protein>
    <submittedName>
        <fullName evidence="1">Uncharacterized protein</fullName>
    </submittedName>
</protein>
<comment type="caution">
    <text evidence="1">The sequence shown here is derived from an EMBL/GenBank/DDBJ whole genome shotgun (WGS) entry which is preliminary data.</text>
</comment>
<reference evidence="2" key="1">
    <citation type="journal article" date="2019" name="Int. J. Syst. Evol. Microbiol.">
        <title>The Global Catalogue of Microorganisms (GCM) 10K type strain sequencing project: providing services to taxonomists for standard genome sequencing and annotation.</title>
        <authorList>
            <consortium name="The Broad Institute Genomics Platform"/>
            <consortium name="The Broad Institute Genome Sequencing Center for Infectious Disease"/>
            <person name="Wu L."/>
            <person name="Ma J."/>
        </authorList>
    </citation>
    <scope>NUCLEOTIDE SEQUENCE [LARGE SCALE GENOMIC DNA]</scope>
    <source>
        <strain evidence="2">CGMCC 4.7132</strain>
    </source>
</reference>
<keyword evidence="2" id="KW-1185">Reference proteome</keyword>
<dbReference type="EMBL" id="JBHSFP010000005">
    <property type="protein sequence ID" value="MFC4531087.1"/>
    <property type="molecule type" value="Genomic_DNA"/>
</dbReference>